<accession>A0A2T1HVH9</accession>
<organism evidence="2 3">
    <name type="scientific">Alsobacter soli</name>
    <dbReference type="NCBI Taxonomy" id="2109933"/>
    <lineage>
        <taxon>Bacteria</taxon>
        <taxon>Pseudomonadati</taxon>
        <taxon>Pseudomonadota</taxon>
        <taxon>Alphaproteobacteria</taxon>
        <taxon>Hyphomicrobiales</taxon>
        <taxon>Alsobacteraceae</taxon>
        <taxon>Alsobacter</taxon>
    </lineage>
</organism>
<evidence type="ECO:0000313" key="2">
    <source>
        <dbReference type="EMBL" id="PSC05628.1"/>
    </source>
</evidence>
<feature type="compositionally biased region" description="Polar residues" evidence="1">
    <location>
        <begin position="8"/>
        <end position="23"/>
    </location>
</feature>
<dbReference type="Proteomes" id="UP000239772">
    <property type="component" value="Unassembled WGS sequence"/>
</dbReference>
<gene>
    <name evidence="2" type="ORF">SLNSH_08085</name>
</gene>
<sequence>MAQFEKTLASTDAGSGPTGSISKGASGASQQQGASGAHPPTARMNQATGDKAASPADVRAQTQGENTASKGGSPPIDPAMQALARARTADAQGNAAECNAALDQAMKATQAK</sequence>
<feature type="region of interest" description="Disordered" evidence="1">
    <location>
        <begin position="1"/>
        <end position="93"/>
    </location>
</feature>
<evidence type="ECO:0000313" key="3">
    <source>
        <dbReference type="Proteomes" id="UP000239772"/>
    </source>
</evidence>
<reference evidence="3" key="1">
    <citation type="submission" date="2018-03" db="EMBL/GenBank/DDBJ databases">
        <authorList>
            <person name="Sun L."/>
            <person name="Liu H."/>
            <person name="Chen W."/>
            <person name="Huang K."/>
            <person name="Liu W."/>
            <person name="Gao X."/>
        </authorList>
    </citation>
    <scope>NUCLEOTIDE SEQUENCE [LARGE SCALE GENOMIC DNA]</scope>
    <source>
        <strain evidence="3">SH9</strain>
    </source>
</reference>
<protein>
    <submittedName>
        <fullName evidence="2">Uncharacterized protein</fullName>
    </submittedName>
</protein>
<evidence type="ECO:0000256" key="1">
    <source>
        <dbReference type="SAM" id="MobiDB-lite"/>
    </source>
</evidence>
<proteinExistence type="predicted"/>
<keyword evidence="3" id="KW-1185">Reference proteome</keyword>
<dbReference type="EMBL" id="PVZS01000007">
    <property type="protein sequence ID" value="PSC05628.1"/>
    <property type="molecule type" value="Genomic_DNA"/>
</dbReference>
<dbReference type="AlphaFoldDB" id="A0A2T1HVH9"/>
<name>A0A2T1HVH9_9HYPH</name>
<feature type="compositionally biased region" description="Low complexity" evidence="1">
    <location>
        <begin position="24"/>
        <end position="37"/>
    </location>
</feature>
<feature type="compositionally biased region" description="Polar residues" evidence="1">
    <location>
        <begin position="60"/>
        <end position="70"/>
    </location>
</feature>
<comment type="caution">
    <text evidence="2">The sequence shown here is derived from an EMBL/GenBank/DDBJ whole genome shotgun (WGS) entry which is preliminary data.</text>
</comment>